<dbReference type="GO" id="GO:0006605">
    <property type="term" value="P:protein targeting"/>
    <property type="evidence" value="ECO:0007669"/>
    <property type="project" value="InterPro"/>
</dbReference>
<dbReference type="PRINTS" id="PR00351">
    <property type="entry name" value="OM20RECEPTOR"/>
</dbReference>
<dbReference type="PANTHER" id="PTHR12430:SF0">
    <property type="entry name" value="TRANSLOCASE OF OUTER MITOCHONDRIAL MEMBRANE 20"/>
    <property type="match status" value="1"/>
</dbReference>
<dbReference type="GO" id="GO:0008320">
    <property type="term" value="F:protein transmembrane transporter activity"/>
    <property type="evidence" value="ECO:0007669"/>
    <property type="project" value="TreeGrafter"/>
</dbReference>
<dbReference type="Pfam" id="PF02064">
    <property type="entry name" value="MAS20"/>
    <property type="match status" value="1"/>
</dbReference>
<evidence type="ECO:0000313" key="16">
    <source>
        <dbReference type="Proteomes" id="UP000184383"/>
    </source>
</evidence>
<keyword evidence="16" id="KW-1185">Reference proteome</keyword>
<dbReference type="FunFam" id="1.20.960.10:FF:000002">
    <property type="entry name" value="Mitochondrial import receptor subunit TOM20"/>
    <property type="match status" value="1"/>
</dbReference>
<evidence type="ECO:0000256" key="11">
    <source>
        <dbReference type="ARBA" id="ARBA00068548"/>
    </source>
</evidence>
<comment type="subcellular location">
    <subcellularLocation>
        <location evidence="1">Mitochondrion outer membrane</location>
        <topology evidence="1">Single-pass membrane protein</topology>
    </subcellularLocation>
</comment>
<evidence type="ECO:0000313" key="15">
    <source>
        <dbReference type="EMBL" id="OJJ37762.1"/>
    </source>
</evidence>
<comment type="similarity">
    <text evidence="2 14">Belongs to the Tom20 family.</text>
</comment>
<evidence type="ECO:0000256" key="6">
    <source>
        <dbReference type="ARBA" id="ARBA00022927"/>
    </source>
</evidence>
<dbReference type="RefSeq" id="XP_040691438.1">
    <property type="nucleotide sequence ID" value="XM_040830744.1"/>
</dbReference>
<evidence type="ECO:0000256" key="13">
    <source>
        <dbReference type="ARBA" id="ARBA00080405"/>
    </source>
</evidence>
<dbReference type="OrthoDB" id="2154253at2759"/>
<evidence type="ECO:0000256" key="12">
    <source>
        <dbReference type="ARBA" id="ARBA00073975"/>
    </source>
</evidence>
<keyword evidence="9 14" id="KW-0472">Membrane</keyword>
<dbReference type="GO" id="GO:0030150">
    <property type="term" value="P:protein import into mitochondrial matrix"/>
    <property type="evidence" value="ECO:0007669"/>
    <property type="project" value="TreeGrafter"/>
</dbReference>
<evidence type="ECO:0000256" key="8">
    <source>
        <dbReference type="ARBA" id="ARBA00023128"/>
    </source>
</evidence>
<dbReference type="EMBL" id="KV878211">
    <property type="protein sequence ID" value="OJJ37762.1"/>
    <property type="molecule type" value="Genomic_DNA"/>
</dbReference>
<evidence type="ECO:0000256" key="10">
    <source>
        <dbReference type="ARBA" id="ARBA00042705"/>
    </source>
</evidence>
<accession>A0A1L9RS73</accession>
<reference evidence="16" key="1">
    <citation type="journal article" date="2017" name="Genome Biol.">
        <title>Comparative genomics reveals high biological diversity and specific adaptations in the industrially and medically important fungal genus Aspergillus.</title>
        <authorList>
            <person name="de Vries R.P."/>
            <person name="Riley R."/>
            <person name="Wiebenga A."/>
            <person name="Aguilar-Osorio G."/>
            <person name="Amillis S."/>
            <person name="Uchima C.A."/>
            <person name="Anderluh G."/>
            <person name="Asadollahi M."/>
            <person name="Askin M."/>
            <person name="Barry K."/>
            <person name="Battaglia E."/>
            <person name="Bayram O."/>
            <person name="Benocci T."/>
            <person name="Braus-Stromeyer S.A."/>
            <person name="Caldana C."/>
            <person name="Canovas D."/>
            <person name="Cerqueira G.C."/>
            <person name="Chen F."/>
            <person name="Chen W."/>
            <person name="Choi C."/>
            <person name="Clum A."/>
            <person name="Dos Santos R.A."/>
            <person name="Damasio A.R."/>
            <person name="Diallinas G."/>
            <person name="Emri T."/>
            <person name="Fekete E."/>
            <person name="Flipphi M."/>
            <person name="Freyberg S."/>
            <person name="Gallo A."/>
            <person name="Gournas C."/>
            <person name="Habgood R."/>
            <person name="Hainaut M."/>
            <person name="Harispe M.L."/>
            <person name="Henrissat B."/>
            <person name="Hilden K.S."/>
            <person name="Hope R."/>
            <person name="Hossain A."/>
            <person name="Karabika E."/>
            <person name="Karaffa L."/>
            <person name="Karanyi Z."/>
            <person name="Krasevec N."/>
            <person name="Kuo A."/>
            <person name="Kusch H."/>
            <person name="LaButti K."/>
            <person name="Lagendijk E.L."/>
            <person name="Lapidus A."/>
            <person name="Levasseur A."/>
            <person name="Lindquist E."/>
            <person name="Lipzen A."/>
            <person name="Logrieco A.F."/>
            <person name="MacCabe A."/>
            <person name="Maekelae M.R."/>
            <person name="Malavazi I."/>
            <person name="Melin P."/>
            <person name="Meyer V."/>
            <person name="Mielnichuk N."/>
            <person name="Miskei M."/>
            <person name="Molnar A.P."/>
            <person name="Mule G."/>
            <person name="Ngan C.Y."/>
            <person name="Orejas M."/>
            <person name="Orosz E."/>
            <person name="Ouedraogo J.P."/>
            <person name="Overkamp K.M."/>
            <person name="Park H.-S."/>
            <person name="Perrone G."/>
            <person name="Piumi F."/>
            <person name="Punt P.J."/>
            <person name="Ram A.F."/>
            <person name="Ramon A."/>
            <person name="Rauscher S."/>
            <person name="Record E."/>
            <person name="Riano-Pachon D.M."/>
            <person name="Robert V."/>
            <person name="Roehrig J."/>
            <person name="Ruller R."/>
            <person name="Salamov A."/>
            <person name="Salih N.S."/>
            <person name="Samson R.A."/>
            <person name="Sandor E."/>
            <person name="Sanguinetti M."/>
            <person name="Schuetze T."/>
            <person name="Sepcic K."/>
            <person name="Shelest E."/>
            <person name="Sherlock G."/>
            <person name="Sophianopoulou V."/>
            <person name="Squina F.M."/>
            <person name="Sun H."/>
            <person name="Susca A."/>
            <person name="Todd R.B."/>
            <person name="Tsang A."/>
            <person name="Unkles S.E."/>
            <person name="van de Wiele N."/>
            <person name="van Rossen-Uffink D."/>
            <person name="Oliveira J.V."/>
            <person name="Vesth T.C."/>
            <person name="Visser J."/>
            <person name="Yu J.-H."/>
            <person name="Zhou M."/>
            <person name="Andersen M.R."/>
            <person name="Archer D.B."/>
            <person name="Baker S.E."/>
            <person name="Benoit I."/>
            <person name="Brakhage A.A."/>
            <person name="Braus G.H."/>
            <person name="Fischer R."/>
            <person name="Frisvad J.C."/>
            <person name="Goldman G.H."/>
            <person name="Houbraken J."/>
            <person name="Oakley B."/>
            <person name="Pocsi I."/>
            <person name="Scazzocchio C."/>
            <person name="Seiboth B."/>
            <person name="vanKuyk P.A."/>
            <person name="Wortman J."/>
            <person name="Dyer P.S."/>
            <person name="Grigoriev I.V."/>
        </authorList>
    </citation>
    <scope>NUCLEOTIDE SEQUENCE [LARGE SCALE GENOMIC DNA]</scope>
    <source>
        <strain evidence="16">DTO 134E9</strain>
    </source>
</reference>
<dbReference type="STRING" id="1073089.A0A1L9RS73"/>
<keyword evidence="3" id="KW-0813">Transport</keyword>
<keyword evidence="7" id="KW-1133">Transmembrane helix</keyword>
<gene>
    <name evidence="15" type="ORF">ASPWEDRAFT_171226</name>
</gene>
<organism evidence="15 16">
    <name type="scientific">Aspergillus wentii DTO 134E9</name>
    <dbReference type="NCBI Taxonomy" id="1073089"/>
    <lineage>
        <taxon>Eukaryota</taxon>
        <taxon>Fungi</taxon>
        <taxon>Dikarya</taxon>
        <taxon>Ascomycota</taxon>
        <taxon>Pezizomycotina</taxon>
        <taxon>Eurotiomycetes</taxon>
        <taxon>Eurotiomycetidae</taxon>
        <taxon>Eurotiales</taxon>
        <taxon>Aspergillaceae</taxon>
        <taxon>Aspergillus</taxon>
        <taxon>Aspergillus subgen. Cremei</taxon>
    </lineage>
</organism>
<evidence type="ECO:0000256" key="5">
    <source>
        <dbReference type="ARBA" id="ARBA00022787"/>
    </source>
</evidence>
<evidence type="ECO:0000256" key="1">
    <source>
        <dbReference type="ARBA" id="ARBA00004572"/>
    </source>
</evidence>
<evidence type="ECO:0000256" key="7">
    <source>
        <dbReference type="ARBA" id="ARBA00022989"/>
    </source>
</evidence>
<dbReference type="VEuPathDB" id="FungiDB:ASPWEDRAFT_171226"/>
<proteinExistence type="inferred from homology"/>
<dbReference type="PIRSF" id="PIRSF037707">
    <property type="entry name" value="MAS20_rcpt"/>
    <property type="match status" value="1"/>
</dbReference>
<dbReference type="GO" id="GO:0006886">
    <property type="term" value="P:intracellular protein transport"/>
    <property type="evidence" value="ECO:0007669"/>
    <property type="project" value="InterPro"/>
</dbReference>
<sequence>MRTSTLVAASAGTLLTGLLAYAVYFDHKRQTDPEFRKALKRNNRRMARAVKEEAEAHGAEQREAIKKAVQKAKDEGFPADLEEKETYFMTQVAKGESLCAEGTDNVEAALAFYKALKVYPQPKDLISIYDKTVPKEILEILAEMVAMDAGLKLGSFTGGESGSPEGPAVE</sequence>
<dbReference type="InterPro" id="IPR002056">
    <property type="entry name" value="MAS20"/>
</dbReference>
<dbReference type="AlphaFoldDB" id="A0A1L9RS73"/>
<dbReference type="GO" id="GO:0030943">
    <property type="term" value="F:mitochondrion targeting sequence binding"/>
    <property type="evidence" value="ECO:0007669"/>
    <property type="project" value="TreeGrafter"/>
</dbReference>
<evidence type="ECO:0000256" key="4">
    <source>
        <dbReference type="ARBA" id="ARBA00022692"/>
    </source>
</evidence>
<dbReference type="GO" id="GO:0005742">
    <property type="term" value="C:mitochondrial outer membrane translocase complex"/>
    <property type="evidence" value="ECO:0007669"/>
    <property type="project" value="UniProtKB-UniRule"/>
</dbReference>
<dbReference type="Proteomes" id="UP000184383">
    <property type="component" value="Unassembled WGS sequence"/>
</dbReference>
<evidence type="ECO:0000256" key="14">
    <source>
        <dbReference type="PIRNR" id="PIRNR037707"/>
    </source>
</evidence>
<evidence type="ECO:0000256" key="2">
    <source>
        <dbReference type="ARBA" id="ARBA00005792"/>
    </source>
</evidence>
<dbReference type="InterPro" id="IPR023392">
    <property type="entry name" value="Tom20_dom_sf"/>
</dbReference>
<dbReference type="SUPFAM" id="SSF47157">
    <property type="entry name" value="Mitochondrial import receptor subunit Tom20"/>
    <property type="match status" value="1"/>
</dbReference>
<keyword evidence="5 14" id="KW-1000">Mitochondrion outer membrane</keyword>
<evidence type="ECO:0000256" key="9">
    <source>
        <dbReference type="ARBA" id="ARBA00023136"/>
    </source>
</evidence>
<keyword evidence="6" id="KW-0653">Protein transport</keyword>
<dbReference type="GeneID" id="63746592"/>
<keyword evidence="8 14" id="KW-0496">Mitochondrion</keyword>
<dbReference type="Gene3D" id="1.20.960.10">
    <property type="entry name" value="Mitochondrial outer membrane translocase complex, subunit Tom20 domain"/>
    <property type="match status" value="1"/>
</dbReference>
<keyword evidence="4" id="KW-0812">Transmembrane</keyword>
<evidence type="ECO:0000256" key="3">
    <source>
        <dbReference type="ARBA" id="ARBA00022448"/>
    </source>
</evidence>
<dbReference type="GO" id="GO:0016031">
    <property type="term" value="P:tRNA import into mitochondrion"/>
    <property type="evidence" value="ECO:0007669"/>
    <property type="project" value="TreeGrafter"/>
</dbReference>
<protein>
    <recommendedName>
        <fullName evidence="11">Mitochondrial import receptor subunit TOM20</fullName>
    </recommendedName>
    <alternativeName>
        <fullName evidence="10">Mitochondrial 20 kDa outer membrane protein</fullName>
    </alternativeName>
    <alternativeName>
        <fullName evidence="12">Mitochondrial import receptor subunit tom20</fullName>
    </alternativeName>
    <alternativeName>
        <fullName evidence="13">Translocase of outer membrane 20 kDa subunit</fullName>
    </alternativeName>
</protein>
<dbReference type="PANTHER" id="PTHR12430">
    <property type="entry name" value="MITOCHONDRIAL IMPORT RECEPTOR SUBUNIT TOM20"/>
    <property type="match status" value="1"/>
</dbReference>
<name>A0A1L9RS73_ASPWE</name>